<dbReference type="GO" id="GO:0009190">
    <property type="term" value="P:cyclic nucleotide biosynthetic process"/>
    <property type="evidence" value="ECO:0007669"/>
    <property type="project" value="InterPro"/>
</dbReference>
<sequence>MLKLNKSRKKLIIDFLIINLVWITAVFIWDILTGYNPTVEGEIRHNISVREVNDLNLILGGIFLGTIFGFLNLFIKNKQERLRKKSYGRIIFIYSITHILLTILTIFIVGVLSELIVAGEISKETFLEIRRFVKSSDFWRILTFTYIVSAGIILFQIINQKFGPGVLLDLLLGKYRQPKEVKMVFLFMDLKSSTTYAEKLGHVKYSQLIQDCFSDLTLAVNEFDANIYQYIGDEVVLIWPYDDGIKGAKCIKIFFRFKEYLQKRSDHYIQSYGFLPQFKAGINGGTLMAAEVGVIKRSIAYHGDVINTASRIQGLCNSFKEEFLASKLIVTDLAFYNSFNYSFIDNIELKGKKEKVDIYAIKQ</sequence>
<evidence type="ECO:0000256" key="1">
    <source>
        <dbReference type="SAM" id="Phobius"/>
    </source>
</evidence>
<feature type="transmembrane region" description="Helical" evidence="1">
    <location>
        <begin position="138"/>
        <end position="158"/>
    </location>
</feature>
<feature type="transmembrane region" description="Helical" evidence="1">
    <location>
        <begin position="55"/>
        <end position="75"/>
    </location>
</feature>
<dbReference type="InterPro" id="IPR050697">
    <property type="entry name" value="Adenylyl/Guanylyl_Cyclase_3/4"/>
</dbReference>
<accession>A0A2V3ZV86</accession>
<dbReference type="InterPro" id="IPR029787">
    <property type="entry name" value="Nucleotide_cyclase"/>
</dbReference>
<dbReference type="PANTHER" id="PTHR43081:SF1">
    <property type="entry name" value="ADENYLATE CYCLASE, TERMINAL-DIFFERENTIATION SPECIFIC"/>
    <property type="match status" value="1"/>
</dbReference>
<keyword evidence="1" id="KW-0472">Membrane</keyword>
<feature type="transmembrane region" description="Helical" evidence="1">
    <location>
        <begin position="87"/>
        <end position="118"/>
    </location>
</feature>
<gene>
    <name evidence="3" type="ORF">DF185_13920</name>
</gene>
<dbReference type="AlphaFoldDB" id="A0A2V3ZV86"/>
<dbReference type="EMBL" id="QFLI01000006">
    <property type="protein sequence ID" value="PXX98976.1"/>
    <property type="molecule type" value="Genomic_DNA"/>
</dbReference>
<evidence type="ECO:0000313" key="3">
    <source>
        <dbReference type="EMBL" id="PXX98976.1"/>
    </source>
</evidence>
<dbReference type="PROSITE" id="PS50125">
    <property type="entry name" value="GUANYLATE_CYCLASE_2"/>
    <property type="match status" value="1"/>
</dbReference>
<name>A0A2V3ZV86_9BACT</name>
<proteinExistence type="predicted"/>
<dbReference type="GO" id="GO:0035556">
    <property type="term" value="P:intracellular signal transduction"/>
    <property type="evidence" value="ECO:0007669"/>
    <property type="project" value="InterPro"/>
</dbReference>
<dbReference type="Gene3D" id="3.30.70.1230">
    <property type="entry name" value="Nucleotide cyclase"/>
    <property type="match status" value="1"/>
</dbReference>
<keyword evidence="4" id="KW-1185">Reference proteome</keyword>
<keyword evidence="1" id="KW-0812">Transmembrane</keyword>
<dbReference type="RefSeq" id="WP_110361371.1">
    <property type="nucleotide sequence ID" value="NZ_QFLI01000006.1"/>
</dbReference>
<organism evidence="3 4">
    <name type="scientific">Marinifilum breve</name>
    <dbReference type="NCBI Taxonomy" id="2184082"/>
    <lineage>
        <taxon>Bacteria</taxon>
        <taxon>Pseudomonadati</taxon>
        <taxon>Bacteroidota</taxon>
        <taxon>Bacteroidia</taxon>
        <taxon>Marinilabiliales</taxon>
        <taxon>Marinifilaceae</taxon>
    </lineage>
</organism>
<dbReference type="SUPFAM" id="SSF55073">
    <property type="entry name" value="Nucleotide cyclase"/>
    <property type="match status" value="1"/>
</dbReference>
<dbReference type="Pfam" id="PF00211">
    <property type="entry name" value="Guanylate_cyc"/>
    <property type="match status" value="1"/>
</dbReference>
<dbReference type="InterPro" id="IPR001054">
    <property type="entry name" value="A/G_cyclase"/>
</dbReference>
<evidence type="ECO:0000259" key="2">
    <source>
        <dbReference type="PROSITE" id="PS50125"/>
    </source>
</evidence>
<keyword evidence="1" id="KW-1133">Transmembrane helix</keyword>
<evidence type="ECO:0000313" key="4">
    <source>
        <dbReference type="Proteomes" id="UP000248079"/>
    </source>
</evidence>
<dbReference type="Proteomes" id="UP000248079">
    <property type="component" value="Unassembled WGS sequence"/>
</dbReference>
<dbReference type="GO" id="GO:0004016">
    <property type="term" value="F:adenylate cyclase activity"/>
    <property type="evidence" value="ECO:0007669"/>
    <property type="project" value="UniProtKB-ARBA"/>
</dbReference>
<dbReference type="CDD" id="cd07302">
    <property type="entry name" value="CHD"/>
    <property type="match status" value="1"/>
</dbReference>
<feature type="domain" description="Guanylate cyclase" evidence="2">
    <location>
        <begin position="184"/>
        <end position="313"/>
    </location>
</feature>
<reference evidence="3 4" key="1">
    <citation type="submission" date="2018-05" db="EMBL/GenBank/DDBJ databases">
        <title>Marinifilum breve JC075T sp. nov., a marine bacterium isolated from Yongle Blue Hole in the South China Sea.</title>
        <authorList>
            <person name="Fu T."/>
        </authorList>
    </citation>
    <scope>NUCLEOTIDE SEQUENCE [LARGE SCALE GENOMIC DNA]</scope>
    <source>
        <strain evidence="3 4">JC075</strain>
    </source>
</reference>
<protein>
    <submittedName>
        <fullName evidence="3">Adenylate/guanylate cyclase domain-containing protein</fullName>
    </submittedName>
</protein>
<feature type="transmembrane region" description="Helical" evidence="1">
    <location>
        <begin position="12"/>
        <end position="35"/>
    </location>
</feature>
<dbReference type="OrthoDB" id="9768499at2"/>
<dbReference type="PANTHER" id="PTHR43081">
    <property type="entry name" value="ADENYLATE CYCLASE, TERMINAL-DIFFERENTIATION SPECIFIC-RELATED"/>
    <property type="match status" value="1"/>
</dbReference>
<comment type="caution">
    <text evidence="3">The sequence shown here is derived from an EMBL/GenBank/DDBJ whole genome shotgun (WGS) entry which is preliminary data.</text>
</comment>